<dbReference type="SUPFAM" id="SSF53756">
    <property type="entry name" value="UDP-Glycosyltransferase/glycogen phosphorylase"/>
    <property type="match status" value="1"/>
</dbReference>
<dbReference type="PANTHER" id="PTHR12526">
    <property type="entry name" value="GLYCOSYLTRANSFERASE"/>
    <property type="match status" value="1"/>
</dbReference>
<dbReference type="EMBL" id="CP011507">
    <property type="protein sequence ID" value="AKS09581.1"/>
    <property type="molecule type" value="Genomic_DNA"/>
</dbReference>
<evidence type="ECO:0000313" key="2">
    <source>
        <dbReference type="EMBL" id="AKS09581.1"/>
    </source>
</evidence>
<proteinExistence type="predicted"/>
<dbReference type="Proteomes" id="UP000036608">
    <property type="component" value="Chromosome"/>
</dbReference>
<reference evidence="3" key="2">
    <citation type="submission" date="2015-05" db="EMBL/GenBank/DDBJ databases">
        <authorList>
            <person name="Swarnkar M.K."/>
            <person name="Vyas P."/>
            <person name="Rahi P."/>
            <person name="Thakur R."/>
            <person name="Thakur N."/>
            <person name="Singh A.K."/>
            <person name="Gulati A."/>
        </authorList>
    </citation>
    <scope>NUCLEOTIDE SEQUENCE [LARGE SCALE GENOMIC DNA]</scope>
    <source>
        <strain evidence="3">745</strain>
    </source>
</reference>
<dbReference type="PATRIC" id="fig|200450.3.peg.5521"/>
<protein>
    <submittedName>
        <fullName evidence="2">Glycosyl transferase</fullName>
    </submittedName>
</protein>
<dbReference type="OrthoDB" id="9775208at2"/>
<organism evidence="2 3">
    <name type="scientific">Pseudomonas trivialis</name>
    <dbReference type="NCBI Taxonomy" id="200450"/>
    <lineage>
        <taxon>Bacteria</taxon>
        <taxon>Pseudomonadati</taxon>
        <taxon>Pseudomonadota</taxon>
        <taxon>Gammaproteobacteria</taxon>
        <taxon>Pseudomonadales</taxon>
        <taxon>Pseudomonadaceae</taxon>
        <taxon>Pseudomonas</taxon>
    </lineage>
</organism>
<accession>A0A0H5AER8</accession>
<dbReference type="GO" id="GO:0016757">
    <property type="term" value="F:glycosyltransferase activity"/>
    <property type="evidence" value="ECO:0007669"/>
    <property type="project" value="InterPro"/>
</dbReference>
<evidence type="ECO:0000313" key="3">
    <source>
        <dbReference type="Proteomes" id="UP000036608"/>
    </source>
</evidence>
<feature type="domain" description="Glycosyl transferase family 1" evidence="1">
    <location>
        <begin position="229"/>
        <end position="386"/>
    </location>
</feature>
<dbReference type="CDD" id="cd03801">
    <property type="entry name" value="GT4_PimA-like"/>
    <property type="match status" value="1"/>
</dbReference>
<dbReference type="RefSeq" id="WP_049712868.1">
    <property type="nucleotide sequence ID" value="NZ_CP011507.1"/>
</dbReference>
<dbReference type="InterPro" id="IPR001296">
    <property type="entry name" value="Glyco_trans_1"/>
</dbReference>
<evidence type="ECO:0000259" key="1">
    <source>
        <dbReference type="Pfam" id="PF00534"/>
    </source>
</evidence>
<sequence>MILVAHPVGNQNVRALLRALNQRQLLHSFHTSLALHKDSFLCRLPVVGKECLRRTFDQVDGALLHSYPRYDVPRVLCDKLKWYRLTQRNTGIFCPENVYHHIDQASANFLYRAPRKPSQVYGYDGKCLGLFNAARDIGGITLNYEAAFGSIAYACSMLDHEREANPAWRASIPNISDSTLRKQTAELEWADRIIVASTFAKRTLGEYGIAPDKVAITPYGAPAPMVRHQVNTRPGARLKVIYVGALTQQKGISYFFDALNLAASSVALDVTVIGGDYANGRNQALNSELKKYQWFSSASHDEVIRHLLEADVLVLPSLAEAFGLVVGEALSTGTAVIVSQNCGAADLVVEGFNGYVVPIRSAEAIASRLVELAEDPEKLNALKHNAVLSAGGTTWESYAREVMDAILCQP</sequence>
<gene>
    <name evidence="2" type="ORF">AA957_26870</name>
</gene>
<dbReference type="GO" id="GO:1901135">
    <property type="term" value="P:carbohydrate derivative metabolic process"/>
    <property type="evidence" value="ECO:0007669"/>
    <property type="project" value="UniProtKB-ARBA"/>
</dbReference>
<dbReference type="Gene3D" id="3.40.50.2000">
    <property type="entry name" value="Glycogen Phosphorylase B"/>
    <property type="match status" value="2"/>
</dbReference>
<dbReference type="Pfam" id="PF00534">
    <property type="entry name" value="Glycos_transf_1"/>
    <property type="match status" value="1"/>
</dbReference>
<dbReference type="AlphaFoldDB" id="A0A0H5AER8"/>
<keyword evidence="2" id="KW-0808">Transferase</keyword>
<dbReference type="KEGG" id="ptv:AA957_26870"/>
<name>A0A0H5AER8_9PSED</name>
<reference evidence="2 3" key="1">
    <citation type="journal article" date="2015" name="Genome Announc.">
        <title>Complete Genome Sequence of the Rhizobacterium Pseudomonas trivialis Strain IHBB745 with Multiple Plant Growth-Promoting Activities and Tolerance to Desiccation and Alkalinity.</title>
        <authorList>
            <person name="Gulati A."/>
            <person name="Swarnkar M.K."/>
            <person name="Vyas P."/>
            <person name="Rahi P."/>
            <person name="Thakur R."/>
            <person name="Thakur N."/>
            <person name="Singh A.K."/>
        </authorList>
    </citation>
    <scope>NUCLEOTIDE SEQUENCE [LARGE SCALE GENOMIC DNA]</scope>
    <source>
        <strain evidence="3">745</strain>
    </source>
</reference>
<dbReference type="PANTHER" id="PTHR12526:SF638">
    <property type="entry name" value="SPORE COAT PROTEIN SA"/>
    <property type="match status" value="1"/>
</dbReference>